<keyword evidence="3" id="KW-1185">Reference proteome</keyword>
<dbReference type="Pfam" id="PF20566">
    <property type="entry name" value="Eap1"/>
    <property type="match status" value="1"/>
</dbReference>
<dbReference type="OMA" id="PAEEWMG"/>
<feature type="compositionally biased region" description="Basic and acidic residues" evidence="1">
    <location>
        <begin position="229"/>
        <end position="259"/>
    </location>
</feature>
<evidence type="ECO:0000313" key="2">
    <source>
        <dbReference type="EMBL" id="CRG90613.1"/>
    </source>
</evidence>
<proteinExistence type="predicted"/>
<dbReference type="Proteomes" id="UP000054383">
    <property type="component" value="Unassembled WGS sequence"/>
</dbReference>
<organism evidence="2 3">
    <name type="scientific">Talaromyces islandicus</name>
    <name type="common">Penicillium islandicum</name>
    <dbReference type="NCBI Taxonomy" id="28573"/>
    <lineage>
        <taxon>Eukaryota</taxon>
        <taxon>Fungi</taxon>
        <taxon>Dikarya</taxon>
        <taxon>Ascomycota</taxon>
        <taxon>Pezizomycotina</taxon>
        <taxon>Eurotiomycetes</taxon>
        <taxon>Eurotiomycetidae</taxon>
        <taxon>Eurotiales</taxon>
        <taxon>Trichocomaceae</taxon>
        <taxon>Talaromyces</taxon>
        <taxon>Talaromyces sect. Islandici</taxon>
    </lineage>
</organism>
<evidence type="ECO:0000256" key="1">
    <source>
        <dbReference type="SAM" id="MobiDB-lite"/>
    </source>
</evidence>
<accession>A0A0U1M4X9</accession>
<dbReference type="AlphaFoldDB" id="A0A0U1M4X9"/>
<protein>
    <submittedName>
        <fullName evidence="2">Stress response protein NST1</fullName>
    </submittedName>
</protein>
<feature type="compositionally biased region" description="Basic and acidic residues" evidence="1">
    <location>
        <begin position="165"/>
        <end position="219"/>
    </location>
</feature>
<dbReference type="OrthoDB" id="2504266at2759"/>
<name>A0A0U1M4X9_TALIS</name>
<feature type="region of interest" description="Disordered" evidence="1">
    <location>
        <begin position="677"/>
        <end position="717"/>
    </location>
</feature>
<feature type="compositionally biased region" description="Polar residues" evidence="1">
    <location>
        <begin position="41"/>
        <end position="58"/>
    </location>
</feature>
<feature type="compositionally biased region" description="Basic and acidic residues" evidence="1">
    <location>
        <begin position="100"/>
        <end position="137"/>
    </location>
</feature>
<feature type="compositionally biased region" description="Gly residues" evidence="1">
    <location>
        <begin position="768"/>
        <end position="787"/>
    </location>
</feature>
<feature type="region of interest" description="Disordered" evidence="1">
    <location>
        <begin position="742"/>
        <end position="787"/>
    </location>
</feature>
<feature type="region of interest" description="Disordered" evidence="1">
    <location>
        <begin position="347"/>
        <end position="502"/>
    </location>
</feature>
<feature type="compositionally biased region" description="Basic and acidic residues" evidence="1">
    <location>
        <begin position="299"/>
        <end position="324"/>
    </location>
</feature>
<dbReference type="EMBL" id="CVMT01000008">
    <property type="protein sequence ID" value="CRG90613.1"/>
    <property type="molecule type" value="Genomic_DNA"/>
</dbReference>
<evidence type="ECO:0000313" key="3">
    <source>
        <dbReference type="Proteomes" id="UP000054383"/>
    </source>
</evidence>
<feature type="region of interest" description="Disordered" evidence="1">
    <location>
        <begin position="19"/>
        <end position="330"/>
    </location>
</feature>
<feature type="compositionally biased region" description="Basic and acidic residues" evidence="1">
    <location>
        <begin position="267"/>
        <end position="289"/>
    </location>
</feature>
<reference evidence="2 3" key="1">
    <citation type="submission" date="2015-04" db="EMBL/GenBank/DDBJ databases">
        <authorList>
            <person name="Syromyatnikov M.Y."/>
            <person name="Popov V.N."/>
        </authorList>
    </citation>
    <scope>NUCLEOTIDE SEQUENCE [LARGE SCALE GENOMIC DNA]</scope>
    <source>
        <strain evidence="2">WF-38-12</strain>
    </source>
</reference>
<feature type="compositionally biased region" description="Polar residues" evidence="1">
    <location>
        <begin position="427"/>
        <end position="445"/>
    </location>
</feature>
<dbReference type="STRING" id="28573.A0A0U1M4X9"/>
<dbReference type="InterPro" id="IPR046784">
    <property type="entry name" value="Eap1"/>
</dbReference>
<sequence length="787" mass="87161">MARRYEIEELLWLRNSPLVTKPDKLPPIEEWMGPIPDPTTRKPTNPRDQTQNDNQNRRPNLFEPRHISRNSNSEDIVLGPPKTAFSSATRLFGGRGSIDATDRTSRLNDSDEAKTDRFNFKDKFPKDRDDLDRRDNKFGSLQGRRNEREDWNAGRPRRTFNQDDQDPKFRRNGDATTRWDGKERPDESGFNRKDKDGRFVKRDAQPRGRHEQSWFRDEIAPDAGELEEEKPYMRNREWRRGERQAPDRDWNNRNPRFEQDPEWMDSTGRDEPKQAHTQEDFQRWKEKMKAGSAAPQSQFEEKAEAPPEQHIREHHKAEPSHLDGELFAANQAPIGGLDNFFKLLREPKQSPQEVSPVAPADTLKKDSVSGKASKSSRFAGLFSPPPDSPNKQQPEPVVEQSRPDRPVSTDADQEGFQRILQMLGGSKSRNATPQLDSSQTSRPPSYSQPDQSRPTPPPPPGLSSPSRDALNRQHEFMNPQDGVAPRAVMPPPGMGSMIPRDPQAQFRDRDNLLRLMQQVKVSPNTPGQHANASMSSPGGHTPGILNVPDLLSRPQGMQKTPRNQPFLDDPAIANMQRPDVDLHDQPRRPVNGPPMGYFDDMVFPGGPQGGRGSAVQGGRTQGHPPPMGIPRPPGFEQMPPPPPGWTGQMPPQQGSGLHTPNRGINPNFLNGPVPMHGANMPPGPPPPPPSESSPFMRGMSGGNGAGNTFGPPPGMMPPPGYMNVNGPPPPPAGFPPMPHNPEAMMNMGAGSSGPPPSSRHLLDMFAQGNGGGGDGRGAMLGGGPPFR</sequence>
<gene>
    <name evidence="2" type="ORF">PISL3812_07657</name>
</gene>
<feature type="compositionally biased region" description="Pro residues" evidence="1">
    <location>
        <begin position="681"/>
        <end position="691"/>
    </location>
</feature>